<dbReference type="EMBL" id="JAGMUU010000041">
    <property type="protein sequence ID" value="KAH7114767.1"/>
    <property type="molecule type" value="Genomic_DNA"/>
</dbReference>
<keyword evidence="2" id="KW-1185">Reference proteome</keyword>
<dbReference type="AlphaFoldDB" id="A0A9P9ICD3"/>
<feature type="non-terminal residue" evidence="1">
    <location>
        <position position="1"/>
    </location>
</feature>
<sequence>WNRRCSFCSISLLSTERSGWCCTNGKRRVPRLPPYPQYFQQWLDDTDLPLSMLSQRLNSLFAFSLIDSSERFIHPPAPADVVVSGRVYH</sequence>
<protein>
    <submittedName>
        <fullName evidence="1">Uncharacterized protein</fullName>
    </submittedName>
</protein>
<proteinExistence type="predicted"/>
<dbReference type="OrthoDB" id="5424880at2759"/>
<dbReference type="Proteomes" id="UP000717696">
    <property type="component" value="Unassembled WGS sequence"/>
</dbReference>
<evidence type="ECO:0000313" key="1">
    <source>
        <dbReference type="EMBL" id="KAH7114767.1"/>
    </source>
</evidence>
<evidence type="ECO:0000313" key="2">
    <source>
        <dbReference type="Proteomes" id="UP000717696"/>
    </source>
</evidence>
<gene>
    <name evidence="1" type="ORF">B0J13DRAFT_405213</name>
</gene>
<accession>A0A9P9ICD3</accession>
<reference evidence="1" key="1">
    <citation type="journal article" date="2021" name="Nat. Commun.">
        <title>Genetic determinants of endophytism in the Arabidopsis root mycobiome.</title>
        <authorList>
            <person name="Mesny F."/>
            <person name="Miyauchi S."/>
            <person name="Thiergart T."/>
            <person name="Pickel B."/>
            <person name="Atanasova L."/>
            <person name="Karlsson M."/>
            <person name="Huettel B."/>
            <person name="Barry K.W."/>
            <person name="Haridas S."/>
            <person name="Chen C."/>
            <person name="Bauer D."/>
            <person name="Andreopoulos W."/>
            <person name="Pangilinan J."/>
            <person name="LaButti K."/>
            <person name="Riley R."/>
            <person name="Lipzen A."/>
            <person name="Clum A."/>
            <person name="Drula E."/>
            <person name="Henrissat B."/>
            <person name="Kohler A."/>
            <person name="Grigoriev I.V."/>
            <person name="Martin F.M."/>
            <person name="Hacquard S."/>
        </authorList>
    </citation>
    <scope>NUCLEOTIDE SEQUENCE</scope>
    <source>
        <strain evidence="1">MPI-CAGE-AT-0021</strain>
    </source>
</reference>
<name>A0A9P9ICD3_9HYPO</name>
<organism evidence="1 2">
    <name type="scientific">Dactylonectria estremocensis</name>
    <dbReference type="NCBI Taxonomy" id="1079267"/>
    <lineage>
        <taxon>Eukaryota</taxon>
        <taxon>Fungi</taxon>
        <taxon>Dikarya</taxon>
        <taxon>Ascomycota</taxon>
        <taxon>Pezizomycotina</taxon>
        <taxon>Sordariomycetes</taxon>
        <taxon>Hypocreomycetidae</taxon>
        <taxon>Hypocreales</taxon>
        <taxon>Nectriaceae</taxon>
        <taxon>Dactylonectria</taxon>
    </lineage>
</organism>
<comment type="caution">
    <text evidence="1">The sequence shown here is derived from an EMBL/GenBank/DDBJ whole genome shotgun (WGS) entry which is preliminary data.</text>
</comment>
<feature type="non-terminal residue" evidence="1">
    <location>
        <position position="89"/>
    </location>
</feature>